<dbReference type="AlphaFoldDB" id="A0A0D2ZXR1"/>
<dbReference type="HOGENOM" id="CLU_3144853_0_0_1"/>
<dbReference type="eggNOG" id="KOG0017">
    <property type="taxonomic scope" value="Eukaryota"/>
</dbReference>
<dbReference type="Gramene" id="Bo06303s010.1">
    <property type="protein sequence ID" value="Bo06303s010.1"/>
    <property type="gene ID" value="Bo06303s010"/>
</dbReference>
<sequence length="49" mass="5271">MYLNGSPDQGVWMGCNGSIEVVGYCDADWAGDRADRNQPQAIAHSLEAT</sequence>
<reference evidence="1" key="2">
    <citation type="submission" date="2015-06" db="UniProtKB">
        <authorList>
            <consortium name="EnsemblPlants"/>
        </authorList>
    </citation>
    <scope>IDENTIFICATION</scope>
</reference>
<name>A0A0D2ZXR1_BRAOL</name>
<reference evidence="1" key="1">
    <citation type="journal article" date="2014" name="Genome Biol.">
        <title>Transcriptome and methylome profiling reveals relics of genome dominance in the mesopolyploid Brassica oleracea.</title>
        <authorList>
            <person name="Parkin I.A."/>
            <person name="Koh C."/>
            <person name="Tang H."/>
            <person name="Robinson S.J."/>
            <person name="Kagale S."/>
            <person name="Clarke W.E."/>
            <person name="Town C.D."/>
            <person name="Nixon J."/>
            <person name="Krishnakumar V."/>
            <person name="Bidwell S.L."/>
            <person name="Denoeud F."/>
            <person name="Belcram H."/>
            <person name="Links M.G."/>
            <person name="Just J."/>
            <person name="Clarke C."/>
            <person name="Bender T."/>
            <person name="Huebert T."/>
            <person name="Mason A.S."/>
            <person name="Pires J.C."/>
            <person name="Barker G."/>
            <person name="Moore J."/>
            <person name="Walley P.G."/>
            <person name="Manoli S."/>
            <person name="Batley J."/>
            <person name="Edwards D."/>
            <person name="Nelson M.N."/>
            <person name="Wang X."/>
            <person name="Paterson A.H."/>
            <person name="King G."/>
            <person name="Bancroft I."/>
            <person name="Chalhoub B."/>
            <person name="Sharpe A.G."/>
        </authorList>
    </citation>
    <scope>NUCLEOTIDE SEQUENCE [LARGE SCALE GENOMIC DNA]</scope>
    <source>
        <strain evidence="1">cv. TO1000</strain>
    </source>
</reference>
<dbReference type="EnsemblPlants" id="Bo06303s010.1">
    <property type="protein sequence ID" value="Bo06303s010.1"/>
    <property type="gene ID" value="Bo06303s010"/>
</dbReference>
<evidence type="ECO:0000313" key="1">
    <source>
        <dbReference type="EnsemblPlants" id="Bo06303s010.1"/>
    </source>
</evidence>
<proteinExistence type="predicted"/>
<protein>
    <submittedName>
        <fullName evidence="1">Uncharacterized protein</fullName>
    </submittedName>
</protein>
<keyword evidence="2" id="KW-1185">Reference proteome</keyword>
<evidence type="ECO:0000313" key="2">
    <source>
        <dbReference type="Proteomes" id="UP000032141"/>
    </source>
</evidence>
<accession>A0A0D2ZXR1</accession>
<dbReference type="Proteomes" id="UP000032141">
    <property type="component" value="Unassembled WGS sequence"/>
</dbReference>
<organism evidence="1 2">
    <name type="scientific">Brassica oleracea var. oleracea</name>
    <dbReference type="NCBI Taxonomy" id="109376"/>
    <lineage>
        <taxon>Eukaryota</taxon>
        <taxon>Viridiplantae</taxon>
        <taxon>Streptophyta</taxon>
        <taxon>Embryophyta</taxon>
        <taxon>Tracheophyta</taxon>
        <taxon>Spermatophyta</taxon>
        <taxon>Magnoliopsida</taxon>
        <taxon>eudicotyledons</taxon>
        <taxon>Gunneridae</taxon>
        <taxon>Pentapetalae</taxon>
        <taxon>rosids</taxon>
        <taxon>malvids</taxon>
        <taxon>Brassicales</taxon>
        <taxon>Brassicaceae</taxon>
        <taxon>Brassiceae</taxon>
        <taxon>Brassica</taxon>
    </lineage>
</organism>